<dbReference type="InterPro" id="IPR001199">
    <property type="entry name" value="Cyt_B5-like_heme/steroid-bd"/>
</dbReference>
<evidence type="ECO:0000256" key="3">
    <source>
        <dbReference type="ARBA" id="ARBA00023004"/>
    </source>
</evidence>
<dbReference type="PROSITE" id="PS50255">
    <property type="entry name" value="CYTOCHROME_B5_2"/>
    <property type="match status" value="1"/>
</dbReference>
<evidence type="ECO:0000313" key="6">
    <source>
        <dbReference type="EMBL" id="SGZ41740.1"/>
    </source>
</evidence>
<evidence type="ECO:0000259" key="5">
    <source>
        <dbReference type="PROSITE" id="PS50255"/>
    </source>
</evidence>
<evidence type="ECO:0000313" key="7">
    <source>
        <dbReference type="Proteomes" id="UP000183365"/>
    </source>
</evidence>
<dbReference type="PANTHER" id="PTHR46237:SF1">
    <property type="entry name" value="CYTOCHROME B5 REDUCTASE 4"/>
    <property type="match status" value="1"/>
</dbReference>
<dbReference type="AlphaFoldDB" id="A0A1L0B7D5"/>
<dbReference type="PANTHER" id="PTHR46237">
    <property type="entry name" value="CYTOCHROME B5 REDUCTASE 4 FAMILY MEMBER"/>
    <property type="match status" value="1"/>
</dbReference>
<dbReference type="SUPFAM" id="SSF55856">
    <property type="entry name" value="Cytochrome b5-like heme/steroid binding domain"/>
    <property type="match status" value="1"/>
</dbReference>
<comment type="similarity">
    <text evidence="4">Belongs to the cytochrome b5 family.</text>
</comment>
<feature type="domain" description="Cytochrome b5 heme-binding" evidence="5">
    <location>
        <begin position="216"/>
        <end position="281"/>
    </location>
</feature>
<dbReference type="PROSITE" id="PS00191">
    <property type="entry name" value="CYTOCHROME_B5_1"/>
    <property type="match status" value="1"/>
</dbReference>
<dbReference type="Gene3D" id="3.10.120.10">
    <property type="entry name" value="Cytochrome b5-like heme/steroid binding domain"/>
    <property type="match status" value="1"/>
</dbReference>
<evidence type="ECO:0000256" key="4">
    <source>
        <dbReference type="RuleBase" id="RU362121"/>
    </source>
</evidence>
<keyword evidence="7" id="KW-1185">Reference proteome</keyword>
<dbReference type="GO" id="GO:0020037">
    <property type="term" value="F:heme binding"/>
    <property type="evidence" value="ECO:0007669"/>
    <property type="project" value="UniProtKB-UniRule"/>
</dbReference>
<protein>
    <recommendedName>
        <fullName evidence="5">Cytochrome b5 heme-binding domain-containing protein</fullName>
    </recommendedName>
</protein>
<dbReference type="InterPro" id="IPR036400">
    <property type="entry name" value="Cyt_B5-like_heme/steroid_sf"/>
</dbReference>
<organism evidence="6 7">
    <name type="scientific">Hanseniaspora guilliermondii</name>
    <dbReference type="NCBI Taxonomy" id="56406"/>
    <lineage>
        <taxon>Eukaryota</taxon>
        <taxon>Fungi</taxon>
        <taxon>Dikarya</taxon>
        <taxon>Ascomycota</taxon>
        <taxon>Saccharomycotina</taxon>
        <taxon>Saccharomycetes</taxon>
        <taxon>Saccharomycodales</taxon>
        <taxon>Saccharomycodaceae</taxon>
        <taxon>Hanseniaspora</taxon>
    </lineage>
</organism>
<reference evidence="7" key="1">
    <citation type="submission" date="2016-11" db="EMBL/GenBank/DDBJ databases">
        <authorList>
            <person name="Guldener U."/>
        </authorList>
    </citation>
    <scope>NUCLEOTIDE SEQUENCE [LARGE SCALE GENOMIC DNA]</scope>
</reference>
<keyword evidence="1 4" id="KW-0349">Heme</keyword>
<dbReference type="EMBL" id="FQNF01000142">
    <property type="protein sequence ID" value="SGZ41740.1"/>
    <property type="molecule type" value="Genomic_DNA"/>
</dbReference>
<gene>
    <name evidence="6" type="ORF">HGUI_03941</name>
</gene>
<dbReference type="InterPro" id="IPR051872">
    <property type="entry name" value="Cytochrome_b5/Flavoprotein_Rdt"/>
</dbReference>
<proteinExistence type="inferred from homology"/>
<evidence type="ECO:0000256" key="1">
    <source>
        <dbReference type="ARBA" id="ARBA00022617"/>
    </source>
</evidence>
<dbReference type="Pfam" id="PF00173">
    <property type="entry name" value="Cyt-b5"/>
    <property type="match status" value="1"/>
</dbReference>
<dbReference type="GO" id="GO:0005737">
    <property type="term" value="C:cytoplasm"/>
    <property type="evidence" value="ECO:0007669"/>
    <property type="project" value="TreeGrafter"/>
</dbReference>
<dbReference type="Proteomes" id="UP000183365">
    <property type="component" value="Unassembled WGS sequence"/>
</dbReference>
<keyword evidence="3 4" id="KW-0408">Iron</keyword>
<accession>A0A1L0B7D5</accession>
<dbReference type="VEuPathDB" id="FungiDB:HGUI_03941"/>
<dbReference type="InterPro" id="IPR018506">
    <property type="entry name" value="Cyt_B5_heme-BS"/>
</dbReference>
<evidence type="ECO:0000256" key="2">
    <source>
        <dbReference type="ARBA" id="ARBA00022723"/>
    </source>
</evidence>
<keyword evidence="2 4" id="KW-0479">Metal-binding</keyword>
<dbReference type="GO" id="GO:0004128">
    <property type="term" value="F:cytochrome-b5 reductase activity, acting on NAD(P)H"/>
    <property type="evidence" value="ECO:0007669"/>
    <property type="project" value="TreeGrafter"/>
</dbReference>
<dbReference type="GO" id="GO:0046872">
    <property type="term" value="F:metal ion binding"/>
    <property type="evidence" value="ECO:0007669"/>
    <property type="project" value="UniProtKB-UniRule"/>
</dbReference>
<name>A0A1L0B7D5_9ASCO</name>
<dbReference type="OrthoDB" id="432299at2759"/>
<sequence length="281" mass="33035">MFNFNRQKKTLQNSTPNIKISSDTGFQAQCSTLPHQQPNNTSVRKKIELLPDHGPLNWLQLYDKQNIQIKIILMKVISILLSIFENSEFKSLFIKDNELKNPEQVDFLIYLHENVFARPTDNYKLLQNLQIKNDFKRDRVSIFEGKNEEIDHAYNLVFEQILKVIDMNTLTGLFAFKAQNRTSQLTGFKHTKPQGLVLRPECVLNNYKLTNVNLFWICLNKKVYYITPYLLYHPGGDAILLKLLTSSRNTTERVDKMKEFQKYHRWVNETDLLSPYLIGYL</sequence>